<dbReference type="PANTHER" id="PTHR18895">
    <property type="entry name" value="HEMK METHYLTRANSFERASE"/>
    <property type="match status" value="1"/>
</dbReference>
<dbReference type="Pfam" id="PF17827">
    <property type="entry name" value="PrmC_N"/>
    <property type="match status" value="1"/>
</dbReference>
<keyword evidence="9" id="KW-1185">Reference proteome</keyword>
<feature type="binding site" evidence="5">
    <location>
        <begin position="119"/>
        <end position="123"/>
    </location>
    <ligand>
        <name>S-adenosyl-L-methionine</name>
        <dbReference type="ChEBI" id="CHEBI:59789"/>
    </ligand>
</feature>
<dbReference type="Pfam" id="PF05175">
    <property type="entry name" value="MTS"/>
    <property type="match status" value="1"/>
</dbReference>
<evidence type="ECO:0000259" key="6">
    <source>
        <dbReference type="Pfam" id="PF05175"/>
    </source>
</evidence>
<evidence type="ECO:0000256" key="1">
    <source>
        <dbReference type="ARBA" id="ARBA00022603"/>
    </source>
</evidence>
<evidence type="ECO:0000256" key="3">
    <source>
        <dbReference type="ARBA" id="ARBA00022691"/>
    </source>
</evidence>
<dbReference type="GO" id="GO:0102559">
    <property type="term" value="F:peptide chain release factor N(5)-glutamine methyltransferase activity"/>
    <property type="evidence" value="ECO:0007669"/>
    <property type="project" value="UniProtKB-EC"/>
</dbReference>
<dbReference type="EMBL" id="VFRR01000004">
    <property type="protein sequence ID" value="TPE54774.1"/>
    <property type="molecule type" value="Genomic_DNA"/>
</dbReference>
<dbReference type="InterPro" id="IPR007848">
    <property type="entry name" value="Small_mtfrase_dom"/>
</dbReference>
<evidence type="ECO:0000259" key="7">
    <source>
        <dbReference type="Pfam" id="PF17827"/>
    </source>
</evidence>
<evidence type="ECO:0000256" key="5">
    <source>
        <dbReference type="HAMAP-Rule" id="MF_02126"/>
    </source>
</evidence>
<dbReference type="NCBIfam" id="TIGR00536">
    <property type="entry name" value="hemK_fam"/>
    <property type="match status" value="1"/>
</dbReference>
<keyword evidence="3 5" id="KW-0949">S-adenosyl-L-methionine</keyword>
<sequence>MRIDQALTWAQQQLEQHSDTSRLDAECLLCHVLDRPRTYLFTWPDRDLSASQSGAFAELITRRKQGEPVAYLIGSQDFWTLNLEVAPCTLIPRADTERLVELALEKIPEDTTLKVLDLGTGTGAIALALASERPLARVTGLDFQPDAVALAQRNAKRNGLAVEFYQSDWFSQVSSGTTYQVIVSNPPYIDPEDVHLTQGDVRFEPLTALIADNHGLSDIERITSDARQFLARGGWLLLEHGYDQGQQVRDILTAAGYDQVTTERDLNNHERVTMGCWLAVGV</sequence>
<dbReference type="InterPro" id="IPR002052">
    <property type="entry name" value="DNA_methylase_N6_adenine_CS"/>
</dbReference>
<dbReference type="AlphaFoldDB" id="A0A501X2T5"/>
<keyword evidence="2 5" id="KW-0808">Transferase</keyword>
<dbReference type="InterPro" id="IPR029063">
    <property type="entry name" value="SAM-dependent_MTases_sf"/>
</dbReference>
<reference evidence="8 9" key="1">
    <citation type="submission" date="2019-06" db="EMBL/GenBank/DDBJ databases">
        <title>A novel bacterium of genus Marinomonas, isolated from coastal sand.</title>
        <authorList>
            <person name="Huang H."/>
            <person name="Mo K."/>
            <person name="Hu Y."/>
        </authorList>
    </citation>
    <scope>NUCLEOTIDE SEQUENCE [LARGE SCALE GENOMIC DNA]</scope>
    <source>
        <strain evidence="8 9">HB171799</strain>
    </source>
</reference>
<evidence type="ECO:0000256" key="2">
    <source>
        <dbReference type="ARBA" id="ARBA00022679"/>
    </source>
</evidence>
<protein>
    <recommendedName>
        <fullName evidence="5">Release factor glutamine methyltransferase</fullName>
        <shortName evidence="5">RF MTase</shortName>
        <ecNumber evidence="5">2.1.1.297</ecNumber>
    </recommendedName>
    <alternativeName>
        <fullName evidence="5">N5-glutamine methyltransferase PrmC</fullName>
    </alternativeName>
    <alternativeName>
        <fullName evidence="5">Protein-(glutamine-N5) MTase PrmC</fullName>
    </alternativeName>
    <alternativeName>
        <fullName evidence="5">Protein-glutamine N-methyltransferase PrmC</fullName>
    </alternativeName>
</protein>
<evidence type="ECO:0000313" key="8">
    <source>
        <dbReference type="EMBL" id="TPE54774.1"/>
    </source>
</evidence>
<dbReference type="EC" id="2.1.1.297" evidence="5"/>
<evidence type="ECO:0000256" key="4">
    <source>
        <dbReference type="ARBA" id="ARBA00048391"/>
    </source>
</evidence>
<dbReference type="PROSITE" id="PS00092">
    <property type="entry name" value="N6_MTASE"/>
    <property type="match status" value="1"/>
</dbReference>
<keyword evidence="1 5" id="KW-0489">Methyltransferase</keyword>
<dbReference type="InterPro" id="IPR050320">
    <property type="entry name" value="N5-glutamine_MTase"/>
</dbReference>
<dbReference type="OrthoDB" id="9800643at2"/>
<dbReference type="GO" id="GO:0032259">
    <property type="term" value="P:methylation"/>
    <property type="evidence" value="ECO:0007669"/>
    <property type="project" value="UniProtKB-KW"/>
</dbReference>
<feature type="binding site" evidence="5">
    <location>
        <begin position="185"/>
        <end position="188"/>
    </location>
    <ligand>
        <name>substrate</name>
    </ligand>
</feature>
<dbReference type="SUPFAM" id="SSF53335">
    <property type="entry name" value="S-adenosyl-L-methionine-dependent methyltransferases"/>
    <property type="match status" value="1"/>
</dbReference>
<feature type="domain" description="Release factor glutamine methyltransferase N-terminal" evidence="7">
    <location>
        <begin position="5"/>
        <end position="74"/>
    </location>
</feature>
<feature type="binding site" evidence="5">
    <location>
        <position position="169"/>
    </location>
    <ligand>
        <name>S-adenosyl-L-methionine</name>
        <dbReference type="ChEBI" id="CHEBI:59789"/>
    </ligand>
</feature>
<feature type="binding site" evidence="5">
    <location>
        <position position="185"/>
    </location>
    <ligand>
        <name>S-adenosyl-L-methionine</name>
        <dbReference type="ChEBI" id="CHEBI:59789"/>
    </ligand>
</feature>
<accession>A0A501X2T5</accession>
<dbReference type="GO" id="GO:0003676">
    <property type="term" value="F:nucleic acid binding"/>
    <property type="evidence" value="ECO:0007669"/>
    <property type="project" value="InterPro"/>
</dbReference>
<feature type="domain" description="Methyltransferase small" evidence="6">
    <location>
        <begin position="102"/>
        <end position="195"/>
    </location>
</feature>
<feature type="binding site" evidence="5">
    <location>
        <position position="142"/>
    </location>
    <ligand>
        <name>S-adenosyl-L-methionine</name>
        <dbReference type="ChEBI" id="CHEBI:59789"/>
    </ligand>
</feature>
<dbReference type="InterPro" id="IPR004556">
    <property type="entry name" value="HemK-like"/>
</dbReference>
<dbReference type="NCBIfam" id="TIGR03534">
    <property type="entry name" value="RF_mod_PrmC"/>
    <property type="match status" value="1"/>
</dbReference>
<comment type="caution">
    <text evidence="8">The sequence shown here is derived from an EMBL/GenBank/DDBJ whole genome shotgun (WGS) entry which is preliminary data.</text>
</comment>
<comment type="catalytic activity">
    <reaction evidence="4 5">
        <text>L-glutaminyl-[peptide chain release factor] + S-adenosyl-L-methionine = N(5)-methyl-L-glutaminyl-[peptide chain release factor] + S-adenosyl-L-homocysteine + H(+)</text>
        <dbReference type="Rhea" id="RHEA:42896"/>
        <dbReference type="Rhea" id="RHEA-COMP:10271"/>
        <dbReference type="Rhea" id="RHEA-COMP:10272"/>
        <dbReference type="ChEBI" id="CHEBI:15378"/>
        <dbReference type="ChEBI" id="CHEBI:30011"/>
        <dbReference type="ChEBI" id="CHEBI:57856"/>
        <dbReference type="ChEBI" id="CHEBI:59789"/>
        <dbReference type="ChEBI" id="CHEBI:61891"/>
        <dbReference type="EC" id="2.1.1.297"/>
    </reaction>
</comment>
<dbReference type="InterPro" id="IPR040758">
    <property type="entry name" value="PrmC_N"/>
</dbReference>
<evidence type="ECO:0000313" key="9">
    <source>
        <dbReference type="Proteomes" id="UP000315901"/>
    </source>
</evidence>
<dbReference type="Gene3D" id="3.40.50.150">
    <property type="entry name" value="Vaccinia Virus protein VP39"/>
    <property type="match status" value="1"/>
</dbReference>
<comment type="function">
    <text evidence="5">Methylates the class 1 translation termination release factors RF1/PrfA and RF2/PrfB on the glutamine residue of the universally conserved GGQ motif.</text>
</comment>
<name>A0A501X2T5_9GAMM</name>
<dbReference type="FunFam" id="3.40.50.150:FF:000053">
    <property type="entry name" value="Release factor glutamine methyltransferase"/>
    <property type="match status" value="1"/>
</dbReference>
<dbReference type="HAMAP" id="MF_02126">
    <property type="entry name" value="RF_methyltr_PrmC"/>
    <property type="match status" value="1"/>
</dbReference>
<dbReference type="FunFam" id="1.10.8.10:FF:000032">
    <property type="entry name" value="Release factor glutamine methyltransferase"/>
    <property type="match status" value="1"/>
</dbReference>
<dbReference type="Gene3D" id="1.10.8.10">
    <property type="entry name" value="DNA helicase RuvA subunit, C-terminal domain"/>
    <property type="match status" value="1"/>
</dbReference>
<comment type="similarity">
    <text evidence="5">Belongs to the protein N5-glutamine methyltransferase family. PrmC subfamily.</text>
</comment>
<dbReference type="PANTHER" id="PTHR18895:SF74">
    <property type="entry name" value="MTRF1L RELEASE FACTOR GLUTAMINE METHYLTRANSFERASE"/>
    <property type="match status" value="1"/>
</dbReference>
<gene>
    <name evidence="5 8" type="primary">prmC</name>
    <name evidence="8" type="ORF">FJM67_03875</name>
</gene>
<dbReference type="RefSeq" id="WP_140587353.1">
    <property type="nucleotide sequence ID" value="NZ_VFRR01000004.1"/>
</dbReference>
<dbReference type="Proteomes" id="UP000315901">
    <property type="component" value="Unassembled WGS sequence"/>
</dbReference>
<organism evidence="8 9">
    <name type="scientific">Maribrevibacterium harenarium</name>
    <dbReference type="NCBI Taxonomy" id="2589817"/>
    <lineage>
        <taxon>Bacteria</taxon>
        <taxon>Pseudomonadati</taxon>
        <taxon>Pseudomonadota</taxon>
        <taxon>Gammaproteobacteria</taxon>
        <taxon>Oceanospirillales</taxon>
        <taxon>Oceanospirillaceae</taxon>
        <taxon>Maribrevibacterium</taxon>
    </lineage>
</organism>
<dbReference type="InterPro" id="IPR019874">
    <property type="entry name" value="RF_methyltr_PrmC"/>
</dbReference>
<proteinExistence type="inferred from homology"/>
<dbReference type="CDD" id="cd02440">
    <property type="entry name" value="AdoMet_MTases"/>
    <property type="match status" value="1"/>
</dbReference>